<feature type="domain" description="Solute-binding protein family 3/N-terminal" evidence="3">
    <location>
        <begin position="51"/>
        <end position="287"/>
    </location>
</feature>
<dbReference type="InterPro" id="IPR001638">
    <property type="entry name" value="Solute-binding_3/MltF_N"/>
</dbReference>
<dbReference type="PATRIC" id="fig|1293439.3.peg.110"/>
<sequence>MTKFSLITNTLRAAGLTLALGTALFAAPAFADAASDAARALLPAKIRDAGALNVGASTVYAPHSFFKEGTTDFTGYEIDLFNEVSAILGLKPNYTEAPFQQLIAGVKSGRSDVSLGDLGDNDLRRQEVDFIDHTRLTFQLLIDDAEKDNIKTVFDLCGRDLGIVQGTTNIIFKALAQCETKGLKPANFIEFPDATAKDQAIQSGRLPRADISATAVGRYREAAGLNPGQILIPAPELGDLYIGFIVDKGNTELANAIEAALKILFENGRYAEILATYNISDLNLDAPGVNIGQNASNWVQPKPKS</sequence>
<dbReference type="PANTHER" id="PTHR35936">
    <property type="entry name" value="MEMBRANE-BOUND LYTIC MUREIN TRANSGLYCOSYLASE F"/>
    <property type="match status" value="1"/>
</dbReference>
<dbReference type="SUPFAM" id="SSF53850">
    <property type="entry name" value="Periplasmic binding protein-like II"/>
    <property type="match status" value="1"/>
</dbReference>
<feature type="chain" id="PRO_5002494840" description="Solute-binding protein family 3/N-terminal domain-containing protein" evidence="2">
    <location>
        <begin position="32"/>
        <end position="305"/>
    </location>
</feature>
<comment type="caution">
    <text evidence="4">The sequence shown here is derived from an EMBL/GenBank/DDBJ whole genome shotgun (WGS) entry which is preliminary data.</text>
</comment>
<dbReference type="Gene3D" id="3.40.190.10">
    <property type="entry name" value="Periplasmic binding protein-like II"/>
    <property type="match status" value="2"/>
</dbReference>
<evidence type="ECO:0000256" key="1">
    <source>
        <dbReference type="ARBA" id="ARBA00022729"/>
    </source>
</evidence>
<dbReference type="SMART" id="SM00062">
    <property type="entry name" value="PBPb"/>
    <property type="match status" value="1"/>
</dbReference>
<evidence type="ECO:0000313" key="4">
    <source>
        <dbReference type="EMBL" id="KKC41469.1"/>
    </source>
</evidence>
<organism evidence="4 5">
    <name type="scientific">Devosia epidermidihirudinis</name>
    <dbReference type="NCBI Taxonomy" id="1293439"/>
    <lineage>
        <taxon>Bacteria</taxon>
        <taxon>Pseudomonadati</taxon>
        <taxon>Pseudomonadota</taxon>
        <taxon>Alphaproteobacteria</taxon>
        <taxon>Hyphomicrobiales</taxon>
        <taxon>Devosiaceae</taxon>
        <taxon>Devosia</taxon>
    </lineage>
</organism>
<reference evidence="4 5" key="1">
    <citation type="submission" date="2015-03" db="EMBL/GenBank/DDBJ databases">
        <authorList>
            <person name="Lepp D."/>
            <person name="Hassan Y.I."/>
            <person name="Li X.-Z."/>
            <person name="Zhou T."/>
        </authorList>
    </citation>
    <scope>NUCLEOTIDE SEQUENCE [LARGE SCALE GENOMIC DNA]</scope>
    <source>
        <strain evidence="4 5">E84</strain>
    </source>
</reference>
<protein>
    <recommendedName>
        <fullName evidence="3">Solute-binding protein family 3/N-terminal domain-containing protein</fullName>
    </recommendedName>
</protein>
<gene>
    <name evidence="4" type="ORF">WH87_00515</name>
</gene>
<dbReference type="Pfam" id="PF00497">
    <property type="entry name" value="SBP_bac_3"/>
    <property type="match status" value="1"/>
</dbReference>
<feature type="signal peptide" evidence="2">
    <location>
        <begin position="1"/>
        <end position="31"/>
    </location>
</feature>
<accession>A0A0F5QN34</accession>
<evidence type="ECO:0000259" key="3">
    <source>
        <dbReference type="SMART" id="SM00062"/>
    </source>
</evidence>
<proteinExistence type="predicted"/>
<evidence type="ECO:0000313" key="5">
    <source>
        <dbReference type="Proteomes" id="UP000033411"/>
    </source>
</evidence>
<dbReference type="EMBL" id="LANJ01000001">
    <property type="protein sequence ID" value="KKC41469.1"/>
    <property type="molecule type" value="Genomic_DNA"/>
</dbReference>
<dbReference type="AlphaFoldDB" id="A0A0F5QN34"/>
<dbReference type="PANTHER" id="PTHR35936:SF17">
    <property type="entry name" value="ARGININE-BINDING EXTRACELLULAR PROTEIN ARTP"/>
    <property type="match status" value="1"/>
</dbReference>
<keyword evidence="5" id="KW-1185">Reference proteome</keyword>
<dbReference type="STRING" id="1293439.WH87_00515"/>
<keyword evidence="1 2" id="KW-0732">Signal</keyword>
<name>A0A0F5QN34_9HYPH</name>
<evidence type="ECO:0000256" key="2">
    <source>
        <dbReference type="SAM" id="SignalP"/>
    </source>
</evidence>
<dbReference type="Proteomes" id="UP000033411">
    <property type="component" value="Unassembled WGS sequence"/>
</dbReference>
<dbReference type="RefSeq" id="WP_046137764.1">
    <property type="nucleotide sequence ID" value="NZ_LANJ01000001.1"/>
</dbReference>